<keyword evidence="1" id="KW-1133">Transmembrane helix</keyword>
<reference evidence="2" key="1">
    <citation type="submission" date="2024-05" db="EMBL/GenBank/DDBJ databases">
        <authorList>
            <person name="Badawy S."/>
            <person name="Skurnik M."/>
        </authorList>
    </citation>
    <scope>NUCLEOTIDE SEQUENCE</scope>
</reference>
<evidence type="ECO:0000256" key="1">
    <source>
        <dbReference type="SAM" id="Phobius"/>
    </source>
</evidence>
<dbReference type="EMBL" id="PP777464">
    <property type="protein sequence ID" value="XBS49622.1"/>
    <property type="molecule type" value="Genomic_DNA"/>
</dbReference>
<proteinExistence type="predicted"/>
<sequence>MINDVMLYVLITPILINSVITISMALFGIVAIVYAVSTGKYTLISKVDSWFASDSVPYSASMITIGILIVAFTLHCIGFINTSIFSVFIGLSLYPSLWYLIYVIDVWYNNYKQYKVKKSILSKGNKS</sequence>
<feature type="transmembrane region" description="Helical" evidence="1">
    <location>
        <begin position="56"/>
        <end position="80"/>
    </location>
</feature>
<keyword evidence="1" id="KW-0472">Membrane</keyword>
<name>A0AAU7PHH3_9CAUD</name>
<accession>A0AAU7PHH3</accession>
<feature type="transmembrane region" description="Helical" evidence="1">
    <location>
        <begin position="6"/>
        <end position="36"/>
    </location>
</feature>
<evidence type="ECO:0000313" key="2">
    <source>
        <dbReference type="EMBL" id="XBS49622.1"/>
    </source>
</evidence>
<feature type="transmembrane region" description="Helical" evidence="1">
    <location>
        <begin position="86"/>
        <end position="108"/>
    </location>
</feature>
<organism evidence="2">
    <name type="scientific">Escherichia phage fEgEco12</name>
    <dbReference type="NCBI Taxonomy" id="3158837"/>
    <lineage>
        <taxon>Viruses</taxon>
        <taxon>Duplodnaviria</taxon>
        <taxon>Heunggongvirae</taxon>
        <taxon>Uroviricota</taxon>
        <taxon>Caudoviricetes</taxon>
    </lineage>
</organism>
<protein>
    <submittedName>
        <fullName evidence="2">Uncharacterized protein</fullName>
    </submittedName>
</protein>
<keyword evidence="1" id="KW-0812">Transmembrane</keyword>